<evidence type="ECO:0000313" key="2">
    <source>
        <dbReference type="EMBL" id="MCJ0824493.1"/>
    </source>
</evidence>
<comment type="caution">
    <text evidence="2">The sequence shown here is derived from an EMBL/GenBank/DDBJ whole genome shotgun (WGS) entry which is preliminary data.</text>
</comment>
<evidence type="ECO:0000313" key="3">
    <source>
        <dbReference type="Proteomes" id="UP001165423"/>
    </source>
</evidence>
<evidence type="ECO:0000256" key="1">
    <source>
        <dbReference type="SAM" id="MobiDB-lite"/>
    </source>
</evidence>
<feature type="region of interest" description="Disordered" evidence="1">
    <location>
        <begin position="44"/>
        <end position="63"/>
    </location>
</feature>
<evidence type="ECO:0008006" key="4">
    <source>
        <dbReference type="Google" id="ProtNLM"/>
    </source>
</evidence>
<gene>
    <name evidence="2" type="ORF">MQC88_00720</name>
</gene>
<reference evidence="2 3" key="1">
    <citation type="submission" date="2022-03" db="EMBL/GenBank/DDBJ databases">
        <title>Luteimonas soily sp. nov., a novel bacterium isolated from the soil.</title>
        <authorList>
            <person name="Zhang X."/>
        </authorList>
    </citation>
    <scope>NUCLEOTIDE SEQUENCE [LARGE SCALE GENOMIC DNA]</scope>
    <source>
        <strain evidence="2 3">50</strain>
    </source>
</reference>
<dbReference type="Proteomes" id="UP001165423">
    <property type="component" value="Unassembled WGS sequence"/>
</dbReference>
<sequence length="183" mass="19198">MSENELALAATNVMRVLEPLAVDERARVIRAALTLLGDVSSGASNLGSPAHGSTSSSDRPAAAEPDLRMRRLGLSVEQLENYLHFENGDATPIGLPGNAQSKREQTKNTYLLAGLAAALSGGDGKFSDSEARSLCVQFGCFDSPNHVRILKTLGNKLTGSKDAGWKLTSPGLNAAAALIKNHS</sequence>
<name>A0ABT0A0J4_9GAMM</name>
<dbReference type="EMBL" id="JALGCL010000001">
    <property type="protein sequence ID" value="MCJ0824493.1"/>
    <property type="molecule type" value="Genomic_DNA"/>
</dbReference>
<organism evidence="2 3">
    <name type="scientific">Cognatiluteimonas sedimenti</name>
    <dbReference type="NCBI Taxonomy" id="2927791"/>
    <lineage>
        <taxon>Bacteria</taxon>
        <taxon>Pseudomonadati</taxon>
        <taxon>Pseudomonadota</taxon>
        <taxon>Gammaproteobacteria</taxon>
        <taxon>Lysobacterales</taxon>
        <taxon>Lysobacteraceae</taxon>
        <taxon>Cognatiluteimonas</taxon>
    </lineage>
</organism>
<dbReference type="RefSeq" id="WP_243318269.1">
    <property type="nucleotide sequence ID" value="NZ_JALGCL010000001.1"/>
</dbReference>
<proteinExistence type="predicted"/>
<protein>
    <recommendedName>
        <fullName evidence="4">Tellurite resistance protein TerB</fullName>
    </recommendedName>
</protein>
<feature type="compositionally biased region" description="Polar residues" evidence="1">
    <location>
        <begin position="44"/>
        <end position="58"/>
    </location>
</feature>
<keyword evidence="3" id="KW-1185">Reference proteome</keyword>
<accession>A0ABT0A0J4</accession>